<evidence type="ECO:0000259" key="2">
    <source>
        <dbReference type="PROSITE" id="PS51278"/>
    </source>
</evidence>
<dbReference type="Gene3D" id="3.60.20.10">
    <property type="entry name" value="Glutamine Phosphoribosylpyrophosphate, subunit 1, domain 1"/>
    <property type="match status" value="1"/>
</dbReference>
<dbReference type="EMBL" id="JAUSRF010000011">
    <property type="protein sequence ID" value="MDP9838769.1"/>
    <property type="molecule type" value="Genomic_DNA"/>
</dbReference>
<dbReference type="CDD" id="cd01908">
    <property type="entry name" value="YafJ"/>
    <property type="match status" value="1"/>
</dbReference>
<keyword evidence="4" id="KW-1185">Reference proteome</keyword>
<dbReference type="GO" id="GO:0016787">
    <property type="term" value="F:hydrolase activity"/>
    <property type="evidence" value="ECO:0007669"/>
    <property type="project" value="UniProtKB-KW"/>
</dbReference>
<dbReference type="PROSITE" id="PS51278">
    <property type="entry name" value="GATASE_TYPE_2"/>
    <property type="match status" value="1"/>
</dbReference>
<dbReference type="InterPro" id="IPR052373">
    <property type="entry name" value="Gamma-glu_amide_hydrolase"/>
</dbReference>
<dbReference type="InterPro" id="IPR026869">
    <property type="entry name" value="EgtC-like"/>
</dbReference>
<feature type="domain" description="Glutamine amidotransferase type-2" evidence="2">
    <location>
        <begin position="2"/>
        <end position="273"/>
    </location>
</feature>
<dbReference type="InterPro" id="IPR017932">
    <property type="entry name" value="GATase_2_dom"/>
</dbReference>
<protein>
    <submittedName>
        <fullName evidence="3">Glutamine amidotransferase</fullName>
        <ecNumber evidence="3">3.5.1.118</ecNumber>
    </submittedName>
</protein>
<accession>A0ABT9PWA3</accession>
<dbReference type="Proteomes" id="UP001241472">
    <property type="component" value="Unassembled WGS sequence"/>
</dbReference>
<sequence>MCRFLAWIGAPRFLDDFVLKADQSLVTQSRSALVGKTSLNADGFGLAWYADQETPCVYKDVHPAWSDENLKQIASHTRARLFLAHVRASTSTATSRNNCHPFSRGRWSFMHNGQVGGHLKLRQKLDGMIPLDCYDQRYGATDSEAIFLIAAGLGLDHAPISAMERAVGQVEMLSRERDYTPYMRFAACWSDGEKLYAARYASDRFVPSLFYQVHPDGIVLGSEPLDDDVTGWIEIAPGTAIATDGRTLDQTDFRPCHQDEASAMAASEYSAGG</sequence>
<name>A0ABT9PWA3_9HYPH</name>
<proteinExistence type="predicted"/>
<gene>
    <name evidence="3" type="ORF">J2T09_003541</name>
</gene>
<evidence type="ECO:0000313" key="3">
    <source>
        <dbReference type="EMBL" id="MDP9838769.1"/>
    </source>
</evidence>
<reference evidence="3 4" key="1">
    <citation type="submission" date="2023-07" db="EMBL/GenBank/DDBJ databases">
        <title>Sorghum-associated microbial communities from plants grown in Nebraska, USA.</title>
        <authorList>
            <person name="Schachtman D."/>
        </authorList>
    </citation>
    <scope>NUCLEOTIDE SEQUENCE [LARGE SCALE GENOMIC DNA]</scope>
    <source>
        <strain evidence="3 4">DS1307</strain>
    </source>
</reference>
<keyword evidence="3" id="KW-0378">Hydrolase</keyword>
<organism evidence="3 4">
    <name type="scientific">Neorhizobium huautlense</name>
    <dbReference type="NCBI Taxonomy" id="67774"/>
    <lineage>
        <taxon>Bacteria</taxon>
        <taxon>Pseudomonadati</taxon>
        <taxon>Pseudomonadota</taxon>
        <taxon>Alphaproteobacteria</taxon>
        <taxon>Hyphomicrobiales</taxon>
        <taxon>Rhizobiaceae</taxon>
        <taxon>Rhizobium/Agrobacterium group</taxon>
        <taxon>Neorhizobium</taxon>
    </lineage>
</organism>
<evidence type="ECO:0000256" key="1">
    <source>
        <dbReference type="ARBA" id="ARBA00022962"/>
    </source>
</evidence>
<keyword evidence="1 3" id="KW-0315">Glutamine amidotransferase</keyword>
<evidence type="ECO:0000313" key="4">
    <source>
        <dbReference type="Proteomes" id="UP001241472"/>
    </source>
</evidence>
<dbReference type="Pfam" id="PF13230">
    <property type="entry name" value="GATase_4"/>
    <property type="match status" value="1"/>
</dbReference>
<dbReference type="SUPFAM" id="SSF56235">
    <property type="entry name" value="N-terminal nucleophile aminohydrolases (Ntn hydrolases)"/>
    <property type="match status" value="1"/>
</dbReference>
<dbReference type="PANTHER" id="PTHR43187:SF1">
    <property type="entry name" value="GLUTAMINE AMIDOTRANSFERASE DUG3-RELATED"/>
    <property type="match status" value="1"/>
</dbReference>
<dbReference type="RefSeq" id="WP_306836953.1">
    <property type="nucleotide sequence ID" value="NZ_JAUSRF010000011.1"/>
</dbReference>
<dbReference type="InterPro" id="IPR029055">
    <property type="entry name" value="Ntn_hydrolases_N"/>
</dbReference>
<dbReference type="PANTHER" id="PTHR43187">
    <property type="entry name" value="GLUTAMINE AMIDOTRANSFERASE DUG3-RELATED"/>
    <property type="match status" value="1"/>
</dbReference>
<dbReference type="EC" id="3.5.1.118" evidence="3"/>
<comment type="caution">
    <text evidence="3">The sequence shown here is derived from an EMBL/GenBank/DDBJ whole genome shotgun (WGS) entry which is preliminary data.</text>
</comment>